<sequence>MLAETIYKLMLYGFLMVLFAGAYAILYAMGRFSRLPSLIRLSYIFALLQFISGMGMVFNDYLDLLWKGIIFFSTVAYLFIPQAMWRVVVSLHRRHDH</sequence>
<accession>A0A7C5WXT4</accession>
<keyword evidence="1" id="KW-0472">Membrane</keyword>
<protein>
    <submittedName>
        <fullName evidence="2">Uncharacterized protein</fullName>
    </submittedName>
</protein>
<keyword evidence="1" id="KW-1133">Transmembrane helix</keyword>
<organism evidence="2">
    <name type="scientific">Thermocrinis ruber</name>
    <dbReference type="NCBI Taxonomy" id="75906"/>
    <lineage>
        <taxon>Bacteria</taxon>
        <taxon>Pseudomonadati</taxon>
        <taxon>Aquificota</taxon>
        <taxon>Aquificia</taxon>
        <taxon>Aquificales</taxon>
        <taxon>Aquificaceae</taxon>
        <taxon>Thermocrinis</taxon>
    </lineage>
</organism>
<name>A0A7C5WXT4_9AQUI</name>
<feature type="transmembrane region" description="Helical" evidence="1">
    <location>
        <begin position="64"/>
        <end position="85"/>
    </location>
</feature>
<reference evidence="2" key="1">
    <citation type="journal article" date="2020" name="mSystems">
        <title>Genome- and Community-Level Interaction Insights into Carbon Utilization and Element Cycling Functions of Hydrothermarchaeota in Hydrothermal Sediment.</title>
        <authorList>
            <person name="Zhou Z."/>
            <person name="Liu Y."/>
            <person name="Xu W."/>
            <person name="Pan J."/>
            <person name="Luo Z.H."/>
            <person name="Li M."/>
        </authorList>
    </citation>
    <scope>NUCLEOTIDE SEQUENCE [LARGE SCALE GENOMIC DNA]</scope>
    <source>
        <strain evidence="2">SpSt-114</strain>
    </source>
</reference>
<feature type="transmembrane region" description="Helical" evidence="1">
    <location>
        <begin position="38"/>
        <end position="58"/>
    </location>
</feature>
<keyword evidence="1" id="KW-0812">Transmembrane</keyword>
<gene>
    <name evidence="2" type="ORF">ENN04_02695</name>
</gene>
<feature type="transmembrane region" description="Helical" evidence="1">
    <location>
        <begin position="6"/>
        <end position="26"/>
    </location>
</feature>
<dbReference type="EMBL" id="DSAC01000035">
    <property type="protein sequence ID" value="HHO73528.1"/>
    <property type="molecule type" value="Genomic_DNA"/>
</dbReference>
<evidence type="ECO:0000313" key="2">
    <source>
        <dbReference type="EMBL" id="HHO73528.1"/>
    </source>
</evidence>
<proteinExistence type="predicted"/>
<dbReference type="AlphaFoldDB" id="A0A7C5WXT4"/>
<evidence type="ECO:0000256" key="1">
    <source>
        <dbReference type="SAM" id="Phobius"/>
    </source>
</evidence>
<comment type="caution">
    <text evidence="2">The sequence shown here is derived from an EMBL/GenBank/DDBJ whole genome shotgun (WGS) entry which is preliminary data.</text>
</comment>